<dbReference type="STRING" id="215243.A0A0D2BMK3"/>
<keyword evidence="9" id="KW-1185">Reference proteome</keyword>
<reference evidence="8 9" key="1">
    <citation type="submission" date="2015-01" db="EMBL/GenBank/DDBJ databases">
        <title>The Genome Sequence of Exophiala oligosperma CBS72588.</title>
        <authorList>
            <consortium name="The Broad Institute Genomics Platform"/>
            <person name="Cuomo C."/>
            <person name="de Hoog S."/>
            <person name="Gorbushina A."/>
            <person name="Stielow B."/>
            <person name="Teixiera M."/>
            <person name="Abouelleil A."/>
            <person name="Chapman S.B."/>
            <person name="Priest M."/>
            <person name="Young S.K."/>
            <person name="Wortman J."/>
            <person name="Nusbaum C."/>
            <person name="Birren B."/>
        </authorList>
    </citation>
    <scope>NUCLEOTIDE SEQUENCE [LARGE SCALE GENOMIC DNA]</scope>
    <source>
        <strain evidence="8 9">CBS 72588</strain>
    </source>
</reference>
<organism evidence="8 9">
    <name type="scientific">Exophiala oligosperma</name>
    <dbReference type="NCBI Taxonomy" id="215243"/>
    <lineage>
        <taxon>Eukaryota</taxon>
        <taxon>Fungi</taxon>
        <taxon>Dikarya</taxon>
        <taxon>Ascomycota</taxon>
        <taxon>Pezizomycotina</taxon>
        <taxon>Eurotiomycetes</taxon>
        <taxon>Chaetothyriomycetidae</taxon>
        <taxon>Chaetothyriales</taxon>
        <taxon>Herpotrichiellaceae</taxon>
        <taxon>Exophiala</taxon>
    </lineage>
</organism>
<evidence type="ECO:0000313" key="8">
    <source>
        <dbReference type="EMBL" id="KIW38657.1"/>
    </source>
</evidence>
<dbReference type="EMBL" id="KN847341">
    <property type="protein sequence ID" value="KIW38657.1"/>
    <property type="molecule type" value="Genomic_DNA"/>
</dbReference>
<evidence type="ECO:0000313" key="9">
    <source>
        <dbReference type="Proteomes" id="UP000053342"/>
    </source>
</evidence>
<comment type="subcellular location">
    <subcellularLocation>
        <location evidence="1">Golgi apparatus membrane</location>
        <topology evidence="1">Peripheral membrane protein</topology>
    </subcellularLocation>
</comment>
<evidence type="ECO:0000256" key="6">
    <source>
        <dbReference type="ARBA" id="ARBA00023034"/>
    </source>
</evidence>
<evidence type="ECO:0000256" key="7">
    <source>
        <dbReference type="ARBA" id="ARBA00023136"/>
    </source>
</evidence>
<keyword evidence="4" id="KW-0813">Transport</keyword>
<name>A0A0D2BMK3_9EURO</name>
<dbReference type="AlphaFoldDB" id="A0A0D2BMK3"/>
<evidence type="ECO:0000256" key="5">
    <source>
        <dbReference type="ARBA" id="ARBA00022927"/>
    </source>
</evidence>
<gene>
    <name evidence="8" type="ORF">PV06_09608</name>
</gene>
<dbReference type="GO" id="GO:0000139">
    <property type="term" value="C:Golgi membrane"/>
    <property type="evidence" value="ECO:0007669"/>
    <property type="project" value="UniProtKB-SubCell"/>
</dbReference>
<dbReference type="Pfam" id="PF08700">
    <property type="entry name" value="VPS51_Exo84_N"/>
    <property type="match status" value="1"/>
</dbReference>
<dbReference type="PANTHER" id="PTHR31658">
    <property type="entry name" value="CONSERVED OLIGOMERIC GOLGI COMPLEX SUBUNIT 1"/>
    <property type="match status" value="1"/>
</dbReference>
<evidence type="ECO:0000256" key="1">
    <source>
        <dbReference type="ARBA" id="ARBA00004395"/>
    </source>
</evidence>
<dbReference type="GO" id="GO:0015031">
    <property type="term" value="P:protein transport"/>
    <property type="evidence" value="ECO:0007669"/>
    <property type="project" value="UniProtKB-KW"/>
</dbReference>
<comment type="similarity">
    <text evidence="2">Belongs to the COG1 family.</text>
</comment>
<sequence>MESGAGLTSWHQAFEEHRIPTTRAIEKQLRANASRDKEKLRGLVGGSYREFLATAEAIVVLEEKAQAAERHISSISHDCRPPQYDSARRPLPTDKVTLAQFRLLHRCYTTSVTCLQNQDILKCSKLTLLSRLLLRSLGNESSLSSSLEHMRGKLGALRQRLLRQVNAKLVNPASSVPGLVDAVCSYCLVTDVSSSKALDHLRERRLDKLRRQLDASRNRSAICEALRYQLVSLQLFKTLTGHPVSEAINNLQRKAILADPALRELESLDLDRTWPLLPEEIQTFVPYFQRTASTSEEMHTKLETWSKESCGILEKAINGHLAGLNDAVEVLELRRELFTLLLPMYFSTPASRDISRCIRKSLNDQMRDICQDQGSRLNKIAEELVTASRSSTSSNSLWSPEMVQTPLDQGGTKMIKRLKVRHSGLNKALSKATKALDDWVAGIHAAKDQINELSRLRWRDMMEEPDEEEEDEATLEVRMLCEDDPDYYSKNLQESARKAISGYEVCLVTAASEVIAQPSDLSRVVYVVRAIRISAGVLYKAFPEETHASKVVEKMHDLHKVVADEVVRQLKEAGRGNGRAPKCDTSQLPEGMPSPKAFTALRRLCRVMADIGGTDIWTMPAVTLVKKAVAAEIFDPESKGNYVDTDFDEAYFRVALQDGSDIAKPKLTESEKTQQAIEYWTRTKLLFGMLA</sequence>
<keyword evidence="5" id="KW-0653">Protein transport</keyword>
<protein>
    <recommendedName>
        <fullName evidence="3">Conserved oligomeric Golgi complex subunit 1</fullName>
    </recommendedName>
</protein>
<dbReference type="GO" id="GO:0017119">
    <property type="term" value="C:Golgi transport complex"/>
    <property type="evidence" value="ECO:0007669"/>
    <property type="project" value="InterPro"/>
</dbReference>
<dbReference type="GeneID" id="27361682"/>
<dbReference type="VEuPathDB" id="FungiDB:PV06_09608"/>
<proteinExistence type="inferred from homology"/>
<keyword evidence="6" id="KW-0333">Golgi apparatus</keyword>
<keyword evidence="7" id="KW-0472">Membrane</keyword>
<dbReference type="PANTHER" id="PTHR31658:SF0">
    <property type="entry name" value="CONSERVED OLIGOMERIC GOLGI COMPLEX SUBUNIT 1"/>
    <property type="match status" value="1"/>
</dbReference>
<dbReference type="HOGENOM" id="CLU_008451_0_0_1"/>
<evidence type="ECO:0000256" key="4">
    <source>
        <dbReference type="ARBA" id="ARBA00022448"/>
    </source>
</evidence>
<accession>A0A0D2BMK3</accession>
<dbReference type="GO" id="GO:0006891">
    <property type="term" value="P:intra-Golgi vesicle-mediated transport"/>
    <property type="evidence" value="ECO:0007669"/>
    <property type="project" value="InterPro"/>
</dbReference>
<dbReference type="Proteomes" id="UP000053342">
    <property type="component" value="Unassembled WGS sequence"/>
</dbReference>
<dbReference type="RefSeq" id="XP_016258873.1">
    <property type="nucleotide sequence ID" value="XM_016411066.1"/>
</dbReference>
<dbReference type="InterPro" id="IPR033370">
    <property type="entry name" value="COG1"/>
</dbReference>
<evidence type="ECO:0000256" key="2">
    <source>
        <dbReference type="ARBA" id="ARBA00006653"/>
    </source>
</evidence>
<dbReference type="OrthoDB" id="46189at2759"/>
<evidence type="ECO:0000256" key="3">
    <source>
        <dbReference type="ARBA" id="ARBA00020978"/>
    </source>
</evidence>